<dbReference type="KEGG" id="ali:AZOLI_p30223"/>
<dbReference type="RefSeq" id="WP_014249510.1">
    <property type="nucleotide sequence ID" value="NC_016623.1"/>
</dbReference>
<evidence type="ECO:0000256" key="1">
    <source>
        <dbReference type="SAM" id="MobiDB-lite"/>
    </source>
</evidence>
<dbReference type="SUPFAM" id="SSF50692">
    <property type="entry name" value="ADC-like"/>
    <property type="match status" value="1"/>
</dbReference>
<keyword evidence="2" id="KW-0614">Plasmid</keyword>
<accession>G7ZEE2</accession>
<dbReference type="Proteomes" id="UP000005667">
    <property type="component" value="Plasmid AZO_p3"/>
</dbReference>
<evidence type="ECO:0008006" key="4">
    <source>
        <dbReference type="Google" id="ProtNLM"/>
    </source>
</evidence>
<keyword evidence="3" id="KW-1185">Reference proteome</keyword>
<geneLocation type="plasmid" evidence="2 3">
    <name>AZO_p3</name>
</geneLocation>
<organism evidence="2 3">
    <name type="scientific">Azospirillum lipoferum (strain 4B)</name>
    <dbReference type="NCBI Taxonomy" id="862719"/>
    <lineage>
        <taxon>Bacteria</taxon>
        <taxon>Pseudomonadati</taxon>
        <taxon>Pseudomonadota</taxon>
        <taxon>Alphaproteobacteria</taxon>
        <taxon>Rhodospirillales</taxon>
        <taxon>Azospirillaceae</taxon>
        <taxon>Azospirillum</taxon>
    </lineage>
</organism>
<proteinExistence type="predicted"/>
<dbReference type="HOGENOM" id="CLU_151780_0_1_5"/>
<dbReference type="EMBL" id="FQ311871">
    <property type="protein sequence ID" value="CBS90065.1"/>
    <property type="molecule type" value="Genomic_DNA"/>
</dbReference>
<sequence length="104" mass="11109">MADHRRIRALIETRDVLPMNTADMAAAGLGEGQVVGLAGDAGDGVDRRVNGLTATPFRLPRGCVGACYPEMNPPIPLWYRDEASETPAAKGEPARIVTDPPARR</sequence>
<feature type="region of interest" description="Disordered" evidence="1">
    <location>
        <begin position="82"/>
        <end position="104"/>
    </location>
</feature>
<dbReference type="AlphaFoldDB" id="G7ZEE2"/>
<dbReference type="InterPro" id="IPR009010">
    <property type="entry name" value="Asp_de-COase-like_dom_sf"/>
</dbReference>
<reference evidence="3" key="1">
    <citation type="journal article" date="2011" name="PLoS Genet.">
        <title>Azospirillum genomes reveal transition of bacteria from aquatic to terrestrial environments.</title>
        <authorList>
            <person name="Wisniewski-Dye F."/>
            <person name="Borziak K."/>
            <person name="Khalsa-Moyers G."/>
            <person name="Alexandre G."/>
            <person name="Sukharnikov L.O."/>
            <person name="Wuichet K."/>
            <person name="Hurst G.B."/>
            <person name="McDonald W.H."/>
            <person name="Robertson J.S."/>
            <person name="Barbe V."/>
            <person name="Calteau A."/>
            <person name="Rouy Z."/>
            <person name="Mangenot S."/>
            <person name="Prigent-Combaret C."/>
            <person name="Normand P."/>
            <person name="Boyer M."/>
            <person name="Siguier P."/>
            <person name="Dessaux Y."/>
            <person name="Elmerich C."/>
            <person name="Condemine G."/>
            <person name="Krishnen G."/>
            <person name="Kennedy I."/>
            <person name="Paterson A.H."/>
            <person name="Gonzalez V."/>
            <person name="Mavingui P."/>
            <person name="Zhulin I.B."/>
        </authorList>
    </citation>
    <scope>NUCLEOTIDE SEQUENCE [LARGE SCALE GENOMIC DNA]</scope>
    <source>
        <strain evidence="3">4B</strain>
    </source>
</reference>
<evidence type="ECO:0000313" key="3">
    <source>
        <dbReference type="Proteomes" id="UP000005667"/>
    </source>
</evidence>
<gene>
    <name evidence="2" type="ordered locus">AZOLI_p30223</name>
</gene>
<evidence type="ECO:0000313" key="2">
    <source>
        <dbReference type="EMBL" id="CBS90065.1"/>
    </source>
</evidence>
<protein>
    <recommendedName>
        <fullName evidence="4">Molybdopterin dinucleotide-binding domain-containing protein</fullName>
    </recommendedName>
</protein>
<dbReference type="OrthoDB" id="9803192at2"/>
<name>G7ZEE2_AZOL4</name>